<accession>A0ABD1Y8I3</accession>
<evidence type="ECO:0000313" key="1">
    <source>
        <dbReference type="EMBL" id="KAL2622734.1"/>
    </source>
</evidence>
<dbReference type="Proteomes" id="UP001605036">
    <property type="component" value="Unassembled WGS sequence"/>
</dbReference>
<comment type="caution">
    <text evidence="1">The sequence shown here is derived from an EMBL/GenBank/DDBJ whole genome shotgun (WGS) entry which is preliminary data.</text>
</comment>
<dbReference type="EMBL" id="JBHFFA010000006">
    <property type="protein sequence ID" value="KAL2622734.1"/>
    <property type="molecule type" value="Genomic_DNA"/>
</dbReference>
<evidence type="ECO:0000313" key="2">
    <source>
        <dbReference type="Proteomes" id="UP001605036"/>
    </source>
</evidence>
<proteinExistence type="predicted"/>
<keyword evidence="2" id="KW-1185">Reference proteome</keyword>
<reference evidence="1 2" key="1">
    <citation type="submission" date="2024-09" db="EMBL/GenBank/DDBJ databases">
        <title>Chromosome-scale assembly of Riccia fluitans.</title>
        <authorList>
            <person name="Paukszto L."/>
            <person name="Sawicki J."/>
            <person name="Karawczyk K."/>
            <person name="Piernik-Szablinska J."/>
            <person name="Szczecinska M."/>
            <person name="Mazdziarz M."/>
        </authorList>
    </citation>
    <scope>NUCLEOTIDE SEQUENCE [LARGE SCALE GENOMIC DNA]</scope>
    <source>
        <strain evidence="1">Rf_01</strain>
        <tissue evidence="1">Aerial parts of the thallus</tissue>
    </source>
</reference>
<name>A0ABD1Y8I3_9MARC</name>
<dbReference type="AlphaFoldDB" id="A0ABD1Y8I3"/>
<protein>
    <submittedName>
        <fullName evidence="1">Uncharacterized protein</fullName>
    </submittedName>
</protein>
<gene>
    <name evidence="1" type="ORF">R1flu_002939</name>
</gene>
<organism evidence="1 2">
    <name type="scientific">Riccia fluitans</name>
    <dbReference type="NCBI Taxonomy" id="41844"/>
    <lineage>
        <taxon>Eukaryota</taxon>
        <taxon>Viridiplantae</taxon>
        <taxon>Streptophyta</taxon>
        <taxon>Embryophyta</taxon>
        <taxon>Marchantiophyta</taxon>
        <taxon>Marchantiopsida</taxon>
        <taxon>Marchantiidae</taxon>
        <taxon>Marchantiales</taxon>
        <taxon>Ricciaceae</taxon>
        <taxon>Riccia</taxon>
    </lineage>
</organism>
<sequence length="148" mass="15980">MSTHSLPNNSSFTHPLYTSSVSEGQRSLLSFRPCFIRCLLGWLVALPVDLCAGVRGRAGLSWAGQPLDPALLPSSASRARQTVSSRLAAEAPMLCRSSHFLPVMKWDEVPDGSRFTAVIGRDCQCRTSLLSFTAARALEDLSRCPSAA</sequence>